<evidence type="ECO:0000313" key="2">
    <source>
        <dbReference type="EMBL" id="ABW26295.1"/>
    </source>
</evidence>
<gene>
    <name evidence="2" type="ordered locus">AM1_1258</name>
</gene>
<evidence type="ECO:0000256" key="1">
    <source>
        <dbReference type="SAM" id="MobiDB-lite"/>
    </source>
</evidence>
<dbReference type="AlphaFoldDB" id="B0C435"/>
<organism evidence="2 3">
    <name type="scientific">Acaryochloris marina (strain MBIC 11017)</name>
    <dbReference type="NCBI Taxonomy" id="329726"/>
    <lineage>
        <taxon>Bacteria</taxon>
        <taxon>Bacillati</taxon>
        <taxon>Cyanobacteriota</taxon>
        <taxon>Cyanophyceae</taxon>
        <taxon>Acaryochloridales</taxon>
        <taxon>Acaryochloridaceae</taxon>
        <taxon>Acaryochloris</taxon>
    </lineage>
</organism>
<sequence length="37" mass="4331">MHLNRNDLSDFLTPSEKFGGKSFQPLVLKELLNKREK</sequence>
<proteinExistence type="predicted"/>
<dbReference type="EMBL" id="CP000828">
    <property type="protein sequence ID" value="ABW26295.1"/>
    <property type="molecule type" value="Genomic_DNA"/>
</dbReference>
<name>B0C435_ACAM1</name>
<reference evidence="2 3" key="1">
    <citation type="journal article" date="2008" name="Proc. Natl. Acad. Sci. U.S.A.">
        <title>Niche adaptation and genome expansion in the chlorophyll d-producing cyanobacterium Acaryochloris marina.</title>
        <authorList>
            <person name="Swingley W.D."/>
            <person name="Chen M."/>
            <person name="Cheung P.C."/>
            <person name="Conrad A.L."/>
            <person name="Dejesa L.C."/>
            <person name="Hao J."/>
            <person name="Honchak B.M."/>
            <person name="Karbach L.E."/>
            <person name="Kurdoglu A."/>
            <person name="Lahiri S."/>
            <person name="Mastrian S.D."/>
            <person name="Miyashita H."/>
            <person name="Page L."/>
            <person name="Ramakrishna P."/>
            <person name="Satoh S."/>
            <person name="Sattley W.M."/>
            <person name="Shimada Y."/>
            <person name="Taylor H.L."/>
            <person name="Tomo T."/>
            <person name="Tsuchiya T."/>
            <person name="Wang Z.T."/>
            <person name="Raymond J."/>
            <person name="Mimuro M."/>
            <person name="Blankenship R.E."/>
            <person name="Touchman J.W."/>
        </authorList>
    </citation>
    <scope>NUCLEOTIDE SEQUENCE [LARGE SCALE GENOMIC DNA]</scope>
    <source>
        <strain evidence="3">MBIC 11017</strain>
    </source>
</reference>
<accession>B0C435</accession>
<feature type="region of interest" description="Disordered" evidence="1">
    <location>
        <begin position="1"/>
        <end position="20"/>
    </location>
</feature>
<dbReference type="HOGENOM" id="CLU_3338721_0_0_3"/>
<dbReference type="KEGG" id="amr:AM1_1258"/>
<evidence type="ECO:0000313" key="3">
    <source>
        <dbReference type="Proteomes" id="UP000000268"/>
    </source>
</evidence>
<protein>
    <submittedName>
        <fullName evidence="2">Uncharacterized protein</fullName>
    </submittedName>
</protein>
<keyword evidence="3" id="KW-1185">Reference proteome</keyword>
<dbReference type="Proteomes" id="UP000000268">
    <property type="component" value="Chromosome"/>
</dbReference>